<evidence type="ECO:0000313" key="3">
    <source>
        <dbReference type="Proteomes" id="UP000250369"/>
    </source>
</evidence>
<feature type="compositionally biased region" description="Gly residues" evidence="1">
    <location>
        <begin position="1"/>
        <end position="10"/>
    </location>
</feature>
<dbReference type="GO" id="GO:0016853">
    <property type="term" value="F:isomerase activity"/>
    <property type="evidence" value="ECO:0007669"/>
    <property type="project" value="UniProtKB-KW"/>
</dbReference>
<feature type="non-terminal residue" evidence="2">
    <location>
        <position position="1"/>
    </location>
</feature>
<protein>
    <submittedName>
        <fullName evidence="2">DNA topoisomerase III</fullName>
    </submittedName>
</protein>
<gene>
    <name evidence="2" type="ORF">DQG23_34530</name>
</gene>
<feature type="compositionally biased region" description="Low complexity" evidence="1">
    <location>
        <begin position="11"/>
        <end position="24"/>
    </location>
</feature>
<evidence type="ECO:0000256" key="1">
    <source>
        <dbReference type="SAM" id="MobiDB-lite"/>
    </source>
</evidence>
<dbReference type="Pfam" id="PF13342">
    <property type="entry name" value="Toprim_Crpt"/>
    <property type="match status" value="1"/>
</dbReference>
<reference evidence="2 3" key="1">
    <citation type="journal article" date="2009" name="Int. J. Syst. Evol. Microbiol.">
        <title>Paenibacillus contaminans sp. nov., isolated from a contaminated laboratory plate.</title>
        <authorList>
            <person name="Chou J.H."/>
            <person name="Lee J.H."/>
            <person name="Lin M.C."/>
            <person name="Chang P.S."/>
            <person name="Arun A.B."/>
            <person name="Young C.C."/>
            <person name="Chen W.M."/>
        </authorList>
    </citation>
    <scope>NUCLEOTIDE SEQUENCE [LARGE SCALE GENOMIC DNA]</scope>
    <source>
        <strain evidence="2 3">CKOBP-6</strain>
    </source>
</reference>
<keyword evidence="3" id="KW-1185">Reference proteome</keyword>
<name>A0A329M6U4_9BACL</name>
<sequence length="114" mass="11537">AAGGAAGGAGRTAQAHAAGSAAEAPRVIAACPRPGCGGSIFMGRRGYGCSHYKSGCSFVIWKTSFGKTLTDATVRTLIEKGKTSKLKLNDANGNETSARIVLKDPATGALELEP</sequence>
<accession>A0A329M6U4</accession>
<organism evidence="2 3">
    <name type="scientific">Paenibacillus contaminans</name>
    <dbReference type="NCBI Taxonomy" id="450362"/>
    <lineage>
        <taxon>Bacteria</taxon>
        <taxon>Bacillati</taxon>
        <taxon>Bacillota</taxon>
        <taxon>Bacilli</taxon>
        <taxon>Bacillales</taxon>
        <taxon>Paenibacillaceae</taxon>
        <taxon>Paenibacillus</taxon>
    </lineage>
</organism>
<dbReference type="RefSeq" id="WP_337589425.1">
    <property type="nucleotide sequence ID" value="NZ_QMFB01000032.1"/>
</dbReference>
<comment type="caution">
    <text evidence="2">The sequence shown here is derived from an EMBL/GenBank/DDBJ whole genome shotgun (WGS) entry which is preliminary data.</text>
</comment>
<evidence type="ECO:0000313" key="2">
    <source>
        <dbReference type="EMBL" id="RAV12697.1"/>
    </source>
</evidence>
<dbReference type="InterPro" id="IPR025589">
    <property type="entry name" value="Toprim_C_rpt"/>
</dbReference>
<dbReference type="AlphaFoldDB" id="A0A329M6U4"/>
<dbReference type="Proteomes" id="UP000250369">
    <property type="component" value="Unassembled WGS sequence"/>
</dbReference>
<proteinExistence type="predicted"/>
<feature type="region of interest" description="Disordered" evidence="1">
    <location>
        <begin position="1"/>
        <end position="24"/>
    </location>
</feature>
<keyword evidence="2" id="KW-0413">Isomerase</keyword>
<dbReference type="EMBL" id="QMFB01000032">
    <property type="protein sequence ID" value="RAV12697.1"/>
    <property type="molecule type" value="Genomic_DNA"/>
</dbReference>